<name>A0A841AKI3_9MICO</name>
<dbReference type="PANTHER" id="PTHR30154">
    <property type="entry name" value="LEUCINE-RESPONSIVE REGULATORY PROTEIN"/>
    <property type="match status" value="1"/>
</dbReference>
<dbReference type="EMBL" id="JACHMJ010000001">
    <property type="protein sequence ID" value="MBB5841959.1"/>
    <property type="molecule type" value="Genomic_DNA"/>
</dbReference>
<evidence type="ECO:0000259" key="4">
    <source>
        <dbReference type="PROSITE" id="PS50956"/>
    </source>
</evidence>
<dbReference type="Pfam" id="PF01037">
    <property type="entry name" value="AsnC_trans_reg"/>
    <property type="match status" value="1"/>
</dbReference>
<accession>A0A841AKI3</accession>
<protein>
    <submittedName>
        <fullName evidence="5">DNA-binding Lrp family transcriptional regulator</fullName>
    </submittedName>
</protein>
<evidence type="ECO:0000313" key="5">
    <source>
        <dbReference type="EMBL" id="MBB5841959.1"/>
    </source>
</evidence>
<dbReference type="GO" id="GO:0043200">
    <property type="term" value="P:response to amino acid"/>
    <property type="evidence" value="ECO:0007669"/>
    <property type="project" value="TreeGrafter"/>
</dbReference>
<proteinExistence type="predicted"/>
<dbReference type="GO" id="GO:0043565">
    <property type="term" value="F:sequence-specific DNA binding"/>
    <property type="evidence" value="ECO:0007669"/>
    <property type="project" value="InterPro"/>
</dbReference>
<reference evidence="5 6" key="1">
    <citation type="submission" date="2020-08" db="EMBL/GenBank/DDBJ databases">
        <title>Sequencing the genomes of 1000 actinobacteria strains.</title>
        <authorList>
            <person name="Klenk H.-P."/>
        </authorList>
    </citation>
    <scope>NUCLEOTIDE SEQUENCE [LARGE SCALE GENOMIC DNA]</scope>
    <source>
        <strain evidence="5 6">DSM 105784</strain>
    </source>
</reference>
<dbReference type="SUPFAM" id="SSF54909">
    <property type="entry name" value="Dimeric alpha+beta barrel"/>
    <property type="match status" value="1"/>
</dbReference>
<evidence type="ECO:0000256" key="2">
    <source>
        <dbReference type="ARBA" id="ARBA00023125"/>
    </source>
</evidence>
<keyword evidence="6" id="KW-1185">Reference proteome</keyword>
<keyword evidence="1" id="KW-0805">Transcription regulation</keyword>
<gene>
    <name evidence="5" type="ORF">HD599_000282</name>
</gene>
<dbReference type="SMART" id="SM00344">
    <property type="entry name" value="HTH_ASNC"/>
    <property type="match status" value="1"/>
</dbReference>
<dbReference type="Gene3D" id="3.30.70.920">
    <property type="match status" value="1"/>
</dbReference>
<dbReference type="InterPro" id="IPR019887">
    <property type="entry name" value="Tscrpt_reg_AsnC/Lrp_C"/>
</dbReference>
<dbReference type="PANTHER" id="PTHR30154:SF34">
    <property type="entry name" value="TRANSCRIPTIONAL REGULATOR AZLB"/>
    <property type="match status" value="1"/>
</dbReference>
<dbReference type="PRINTS" id="PR00033">
    <property type="entry name" value="HTHASNC"/>
</dbReference>
<dbReference type="InterPro" id="IPR019888">
    <property type="entry name" value="Tscrpt_reg_AsnC-like"/>
</dbReference>
<dbReference type="InterPro" id="IPR011008">
    <property type="entry name" value="Dimeric_a/b-barrel"/>
</dbReference>
<feature type="domain" description="HTH asnC-type" evidence="4">
    <location>
        <begin position="28"/>
        <end position="89"/>
    </location>
</feature>
<organism evidence="5 6">
    <name type="scientific">Conyzicola lurida</name>
    <dbReference type="NCBI Taxonomy" id="1172621"/>
    <lineage>
        <taxon>Bacteria</taxon>
        <taxon>Bacillati</taxon>
        <taxon>Actinomycetota</taxon>
        <taxon>Actinomycetes</taxon>
        <taxon>Micrococcales</taxon>
        <taxon>Microbacteriaceae</taxon>
        <taxon>Conyzicola</taxon>
    </lineage>
</organism>
<dbReference type="InterPro" id="IPR036388">
    <property type="entry name" value="WH-like_DNA-bd_sf"/>
</dbReference>
<keyword evidence="2 5" id="KW-0238">DNA-binding</keyword>
<dbReference type="InterPro" id="IPR036390">
    <property type="entry name" value="WH_DNA-bd_sf"/>
</dbReference>
<evidence type="ECO:0000256" key="3">
    <source>
        <dbReference type="ARBA" id="ARBA00023163"/>
    </source>
</evidence>
<dbReference type="RefSeq" id="WP_184232962.1">
    <property type="nucleotide sequence ID" value="NZ_JACHMJ010000001.1"/>
</dbReference>
<keyword evidence="3" id="KW-0804">Transcription</keyword>
<dbReference type="AlphaFoldDB" id="A0A841AKI3"/>
<dbReference type="Gene3D" id="1.10.10.10">
    <property type="entry name" value="Winged helix-like DNA-binding domain superfamily/Winged helix DNA-binding domain"/>
    <property type="match status" value="1"/>
</dbReference>
<evidence type="ECO:0000313" key="6">
    <source>
        <dbReference type="Proteomes" id="UP000536685"/>
    </source>
</evidence>
<comment type="caution">
    <text evidence="5">The sequence shown here is derived from an EMBL/GenBank/DDBJ whole genome shotgun (WGS) entry which is preliminary data.</text>
</comment>
<evidence type="ECO:0000256" key="1">
    <source>
        <dbReference type="ARBA" id="ARBA00023015"/>
    </source>
</evidence>
<dbReference type="Proteomes" id="UP000536685">
    <property type="component" value="Unassembled WGS sequence"/>
</dbReference>
<sequence length="185" mass="20083">MAAVPPISDSPLKTLAQRILPSGPSVELDAIDTKLLVELSRDARIPQSKLADILGMSSPAVADRIARLKQRGVIRGFSVDIDWERLGNSTVAYLSIVAAIGHDQSVVISHLLEIRGVEEISVVTGSNDMVVKIRAHGFDDLRQILANEVWNIAGVQQTVTSIALVHAEPENVTERMLRAISKHDV</sequence>
<dbReference type="Pfam" id="PF13404">
    <property type="entry name" value="HTH_AsnC-type"/>
    <property type="match status" value="1"/>
</dbReference>
<dbReference type="InterPro" id="IPR000485">
    <property type="entry name" value="AsnC-type_HTH_dom"/>
</dbReference>
<dbReference type="PROSITE" id="PS50956">
    <property type="entry name" value="HTH_ASNC_2"/>
    <property type="match status" value="1"/>
</dbReference>
<dbReference type="SUPFAM" id="SSF46785">
    <property type="entry name" value="Winged helix' DNA-binding domain"/>
    <property type="match status" value="1"/>
</dbReference>
<dbReference type="GO" id="GO:0005829">
    <property type="term" value="C:cytosol"/>
    <property type="evidence" value="ECO:0007669"/>
    <property type="project" value="TreeGrafter"/>
</dbReference>